<dbReference type="PROSITE" id="PS50943">
    <property type="entry name" value="HTH_CROC1"/>
    <property type="match status" value="1"/>
</dbReference>
<sequence length="131" mass="15617">MKVGENIREIREREKNFKRSYMAGRLKISTRAYSNIENNVTDISITRLGEIADIFECSSEYILNYKQSKKDFYNYFHNHNGNKGVNIMHQGSENNLFELWKLQKLQQELIESEKKRIELLEALLRSHNINF</sequence>
<keyword evidence="4" id="KW-1185">Reference proteome</keyword>
<dbReference type="Gene3D" id="1.10.260.40">
    <property type="entry name" value="lambda repressor-like DNA-binding domains"/>
    <property type="match status" value="1"/>
</dbReference>
<evidence type="ECO:0000313" key="4">
    <source>
        <dbReference type="Proteomes" id="UP000321436"/>
    </source>
</evidence>
<accession>A0A512RPV9</accession>
<dbReference type="SUPFAM" id="SSF47413">
    <property type="entry name" value="lambda repressor-like DNA-binding domains"/>
    <property type="match status" value="1"/>
</dbReference>
<dbReference type="RefSeq" id="WP_146865570.1">
    <property type="nucleotide sequence ID" value="NZ_BKAU01000005.1"/>
</dbReference>
<evidence type="ECO:0000259" key="2">
    <source>
        <dbReference type="PROSITE" id="PS50943"/>
    </source>
</evidence>
<evidence type="ECO:0000256" key="1">
    <source>
        <dbReference type="SAM" id="Coils"/>
    </source>
</evidence>
<organism evidence="3 4">
    <name type="scientific">Chitinophaga cymbidii</name>
    <dbReference type="NCBI Taxonomy" id="1096750"/>
    <lineage>
        <taxon>Bacteria</taxon>
        <taxon>Pseudomonadati</taxon>
        <taxon>Bacteroidota</taxon>
        <taxon>Chitinophagia</taxon>
        <taxon>Chitinophagales</taxon>
        <taxon>Chitinophagaceae</taxon>
        <taxon>Chitinophaga</taxon>
    </lineage>
</organism>
<dbReference type="Pfam" id="PF01381">
    <property type="entry name" value="HTH_3"/>
    <property type="match status" value="1"/>
</dbReference>
<proteinExistence type="predicted"/>
<feature type="domain" description="HTH cro/C1-type" evidence="2">
    <location>
        <begin position="7"/>
        <end position="62"/>
    </location>
</feature>
<dbReference type="SMART" id="SM00530">
    <property type="entry name" value="HTH_XRE"/>
    <property type="match status" value="1"/>
</dbReference>
<dbReference type="Proteomes" id="UP000321436">
    <property type="component" value="Unassembled WGS sequence"/>
</dbReference>
<feature type="coiled-coil region" evidence="1">
    <location>
        <begin position="102"/>
        <end position="130"/>
    </location>
</feature>
<dbReference type="EMBL" id="BKAU01000005">
    <property type="protein sequence ID" value="GEP97714.1"/>
    <property type="molecule type" value="Genomic_DNA"/>
</dbReference>
<reference evidence="3 4" key="1">
    <citation type="submission" date="2019-07" db="EMBL/GenBank/DDBJ databases">
        <title>Whole genome shotgun sequence of Chitinophaga cymbidii NBRC 109752.</title>
        <authorList>
            <person name="Hosoyama A."/>
            <person name="Uohara A."/>
            <person name="Ohji S."/>
            <person name="Ichikawa N."/>
        </authorList>
    </citation>
    <scope>NUCLEOTIDE SEQUENCE [LARGE SCALE GENOMIC DNA]</scope>
    <source>
        <strain evidence="3 4">NBRC 109752</strain>
    </source>
</reference>
<comment type="caution">
    <text evidence="3">The sequence shown here is derived from an EMBL/GenBank/DDBJ whole genome shotgun (WGS) entry which is preliminary data.</text>
</comment>
<dbReference type="OrthoDB" id="714226at2"/>
<dbReference type="InterPro" id="IPR001387">
    <property type="entry name" value="Cro/C1-type_HTH"/>
</dbReference>
<gene>
    <name evidence="3" type="ORF">CCY01nite_39740</name>
</gene>
<name>A0A512RPV9_9BACT</name>
<protein>
    <recommendedName>
        <fullName evidence="2">HTH cro/C1-type domain-containing protein</fullName>
    </recommendedName>
</protein>
<dbReference type="InterPro" id="IPR010982">
    <property type="entry name" value="Lambda_DNA-bd_dom_sf"/>
</dbReference>
<dbReference type="GO" id="GO:0003677">
    <property type="term" value="F:DNA binding"/>
    <property type="evidence" value="ECO:0007669"/>
    <property type="project" value="InterPro"/>
</dbReference>
<dbReference type="AlphaFoldDB" id="A0A512RPV9"/>
<keyword evidence="1" id="KW-0175">Coiled coil</keyword>
<evidence type="ECO:0000313" key="3">
    <source>
        <dbReference type="EMBL" id="GEP97714.1"/>
    </source>
</evidence>
<dbReference type="CDD" id="cd00093">
    <property type="entry name" value="HTH_XRE"/>
    <property type="match status" value="1"/>
</dbReference>